<keyword evidence="2" id="KW-1185">Reference proteome</keyword>
<evidence type="ECO:0000313" key="2">
    <source>
        <dbReference type="Proteomes" id="UP000053557"/>
    </source>
</evidence>
<dbReference type="EMBL" id="LPVJ01000030">
    <property type="protein sequence ID" value="KUO96021.1"/>
    <property type="molecule type" value="Genomic_DNA"/>
</dbReference>
<dbReference type="AlphaFoldDB" id="A0A124IW19"/>
<gene>
    <name evidence="1" type="ORF">ATW55_02790</name>
</gene>
<accession>A0A124IW19</accession>
<reference evidence="1 2" key="1">
    <citation type="submission" date="2015-12" db="EMBL/GenBank/DDBJ databases">
        <title>Draft genome sequence of Acidibacillus ferrooxidans ITV001, isolated from a chalcopyrite acid mine drainage site in Brazil.</title>
        <authorList>
            <person name="Dall'Agnol H."/>
            <person name="Nancucheo I."/>
            <person name="Johnson B."/>
            <person name="Oliveira R."/>
            <person name="Leite L."/>
            <person name="Pylro V."/>
            <person name="Nunes G.L."/>
            <person name="Tzotzos G."/>
            <person name="Fernandes G.R."/>
            <person name="Dutra J."/>
            <person name="Orellana S.C."/>
            <person name="Oliveira G."/>
        </authorList>
    </citation>
    <scope>NUCLEOTIDE SEQUENCE [LARGE SCALE GENOMIC DNA]</scope>
    <source>
        <strain evidence="2">ITV01</strain>
    </source>
</reference>
<sequence length="62" mass="6952">MLLLLKQIGQQNVVIQSFETVNLPIVLISRINNVQAYYLACYLRLVRKIAPANPRLATGDLA</sequence>
<comment type="caution">
    <text evidence="1">The sequence shown here is derived from an EMBL/GenBank/DDBJ whole genome shotgun (WGS) entry which is preliminary data.</text>
</comment>
<evidence type="ECO:0000313" key="1">
    <source>
        <dbReference type="EMBL" id="KUO96021.1"/>
    </source>
</evidence>
<protein>
    <submittedName>
        <fullName evidence="1">Uncharacterized protein</fullName>
    </submittedName>
</protein>
<proteinExistence type="predicted"/>
<dbReference type="Proteomes" id="UP000053557">
    <property type="component" value="Unassembled WGS sequence"/>
</dbReference>
<name>A0A124IW19_9BACL</name>
<organism evidence="1 2">
    <name type="scientific">Ferroacidibacillus organovorans</name>
    <dbReference type="NCBI Taxonomy" id="1765683"/>
    <lineage>
        <taxon>Bacteria</taxon>
        <taxon>Bacillati</taxon>
        <taxon>Bacillota</taxon>
        <taxon>Bacilli</taxon>
        <taxon>Bacillales</taxon>
        <taxon>Alicyclobacillaceae</taxon>
        <taxon>Ferroacidibacillus</taxon>
    </lineage>
</organism>